<dbReference type="PANTHER" id="PTHR15746:SF14">
    <property type="entry name" value="RAB11 FAMILY-INTERACTING PROTEIN 5"/>
    <property type="match status" value="1"/>
</dbReference>
<dbReference type="GO" id="GO:0045335">
    <property type="term" value="C:phagocytic vesicle"/>
    <property type="evidence" value="ECO:0007669"/>
    <property type="project" value="TreeGrafter"/>
</dbReference>
<dbReference type="GO" id="GO:0055037">
    <property type="term" value="C:recycling endosome"/>
    <property type="evidence" value="ECO:0007669"/>
    <property type="project" value="TreeGrafter"/>
</dbReference>
<keyword evidence="3" id="KW-0175">Coiled coil</keyword>
<evidence type="ECO:0000256" key="1">
    <source>
        <dbReference type="ARBA" id="ARBA00022448"/>
    </source>
</evidence>
<dbReference type="GO" id="GO:0030141">
    <property type="term" value="C:secretory granule"/>
    <property type="evidence" value="ECO:0007669"/>
    <property type="project" value="TreeGrafter"/>
</dbReference>
<evidence type="ECO:0000313" key="7">
    <source>
        <dbReference type="Proteomes" id="UP000565754"/>
    </source>
</evidence>
<dbReference type="FunFam" id="1.20.5.2440:FF:000004">
    <property type="entry name" value="rab11 family-interacting protein 5 isoform X2"/>
    <property type="match status" value="1"/>
</dbReference>
<dbReference type="PROSITE" id="PS51511">
    <property type="entry name" value="FIP_RBD"/>
    <property type="match status" value="1"/>
</dbReference>
<dbReference type="InterPro" id="IPR037789">
    <property type="entry name" value="FIP_classI"/>
</dbReference>
<keyword evidence="2" id="KW-0597">Phosphoprotein</keyword>
<protein>
    <submittedName>
        <fullName evidence="6">RFIP5 protein</fullName>
    </submittedName>
</protein>
<feature type="region of interest" description="Disordered" evidence="4">
    <location>
        <begin position="414"/>
        <end position="446"/>
    </location>
</feature>
<reference evidence="6 7" key="1">
    <citation type="submission" date="2019-09" db="EMBL/GenBank/DDBJ databases">
        <title>Bird 10,000 Genomes (B10K) Project - Family phase.</title>
        <authorList>
            <person name="Zhang G."/>
        </authorList>
    </citation>
    <scope>NUCLEOTIDE SEQUENCE [LARGE SCALE GENOMIC DNA]</scope>
    <source>
        <strain evidence="6">B10K-DU-001-74</strain>
        <tissue evidence="6">Muscle</tissue>
    </source>
</reference>
<evidence type="ECO:0000259" key="5">
    <source>
        <dbReference type="PROSITE" id="PS51511"/>
    </source>
</evidence>
<dbReference type="Proteomes" id="UP000565754">
    <property type="component" value="Unassembled WGS sequence"/>
</dbReference>
<name>A0A7L1ELX3_OENON</name>
<feature type="compositionally biased region" description="Polar residues" evidence="4">
    <location>
        <begin position="914"/>
        <end position="932"/>
    </location>
</feature>
<dbReference type="GO" id="GO:0031267">
    <property type="term" value="F:small GTPase binding"/>
    <property type="evidence" value="ECO:0007669"/>
    <property type="project" value="InterPro"/>
</dbReference>
<feature type="compositionally biased region" description="Low complexity" evidence="4">
    <location>
        <begin position="755"/>
        <end position="767"/>
    </location>
</feature>
<evidence type="ECO:0000313" key="6">
    <source>
        <dbReference type="EMBL" id="NXM89685.1"/>
    </source>
</evidence>
<evidence type="ECO:0000256" key="2">
    <source>
        <dbReference type="ARBA" id="ARBA00022553"/>
    </source>
</evidence>
<feature type="non-terminal residue" evidence="6">
    <location>
        <position position="1030"/>
    </location>
</feature>
<feature type="compositionally biased region" description="Low complexity" evidence="4">
    <location>
        <begin position="102"/>
        <end position="128"/>
    </location>
</feature>
<feature type="region of interest" description="Disordered" evidence="4">
    <location>
        <begin position="102"/>
        <end position="390"/>
    </location>
</feature>
<feature type="compositionally biased region" description="Pro residues" evidence="4">
    <location>
        <begin position="208"/>
        <end position="217"/>
    </location>
</feature>
<organism evidence="6 7">
    <name type="scientific">Oenanthe oenanthe</name>
    <name type="common">Northern wheatear</name>
    <dbReference type="NCBI Taxonomy" id="279966"/>
    <lineage>
        <taxon>Eukaryota</taxon>
        <taxon>Metazoa</taxon>
        <taxon>Chordata</taxon>
        <taxon>Craniata</taxon>
        <taxon>Vertebrata</taxon>
        <taxon>Euteleostomi</taxon>
        <taxon>Archelosauria</taxon>
        <taxon>Archosauria</taxon>
        <taxon>Dinosauria</taxon>
        <taxon>Saurischia</taxon>
        <taxon>Theropoda</taxon>
        <taxon>Coelurosauria</taxon>
        <taxon>Aves</taxon>
        <taxon>Neognathae</taxon>
        <taxon>Neoaves</taxon>
        <taxon>Telluraves</taxon>
        <taxon>Australaves</taxon>
        <taxon>Passeriformes</taxon>
        <taxon>Muscicapidae</taxon>
        <taxon>Oenanthe</taxon>
    </lineage>
</organism>
<feature type="compositionally biased region" description="Low complexity" evidence="4">
    <location>
        <begin position="654"/>
        <end position="677"/>
    </location>
</feature>
<dbReference type="EMBL" id="VXBF01012873">
    <property type="protein sequence ID" value="NXM89685.1"/>
    <property type="molecule type" value="Genomic_DNA"/>
</dbReference>
<feature type="domain" description="FIP-RBD" evidence="5">
    <location>
        <begin position="961"/>
        <end position="1023"/>
    </location>
</feature>
<feature type="coiled-coil region" evidence="3">
    <location>
        <begin position="984"/>
        <end position="1011"/>
    </location>
</feature>
<proteinExistence type="predicted"/>
<keyword evidence="7" id="KW-1185">Reference proteome</keyword>
<dbReference type="InterPro" id="IPR037245">
    <property type="entry name" value="FIP-RBD_C_sf"/>
</dbReference>
<dbReference type="Pfam" id="PF09457">
    <property type="entry name" value="RBD-FIP"/>
    <property type="match status" value="1"/>
</dbReference>
<feature type="non-terminal residue" evidence="6">
    <location>
        <position position="1"/>
    </location>
</feature>
<feature type="compositionally biased region" description="Basic and acidic residues" evidence="4">
    <location>
        <begin position="161"/>
        <end position="177"/>
    </location>
</feature>
<evidence type="ECO:0000256" key="4">
    <source>
        <dbReference type="SAM" id="MobiDB-lite"/>
    </source>
</evidence>
<feature type="compositionally biased region" description="Polar residues" evidence="4">
    <location>
        <begin position="798"/>
        <end position="809"/>
    </location>
</feature>
<feature type="region of interest" description="Disordered" evidence="4">
    <location>
        <begin position="599"/>
        <end position="932"/>
    </location>
</feature>
<comment type="caution">
    <text evidence="6">The sequence shown here is derived from an EMBL/GenBank/DDBJ whole genome shotgun (WGS) entry which is preliminary data.</text>
</comment>
<sequence length="1030" mass="109534">WHKLHSKAGKKEKERGEILVSIQFTRNSLTASMFDLSIKDKPRSAFGKLKDKVTGRKKYELESASAIIPSSMAALDGEDDLELGDKKSRVKGFFLRGKLRKSSLSQSNTSLGSDSTISSASLSLAGSAPEGTRSPSRHGSLSTERSGKELLASPRLSQRRAPSEEQRAPREEQRSEDVPQPGPPSPPPRSSLCINGSHVYGEDGAPSPALPQEPPWGLPRAQQRDEPRFLPSPPSLALQEELKVSTKAVTLSNHLGRARMEEGRAAAAPGSPSQPKDKDTAPGDGGQEDSRAKGGSFHLGGKGNPGLSSAPGQDRSKSSSWFGSREPRESPQKPSLEVSPQVETSSDAACHSAARPPAPRPAALPAGMPSSNLPPAPGDRQAGCLSPTNPFLSSLQSNPFFEELLAEQVLNSPSPTRFLSSLPPGPQLPPADSSADSSAQPVPTAEWDDTFDAFATSRLKPVRKKENFFGLVAAEGMAFIDDGSPTQSSAQPPCQAGFEQADAGTNGWMTIATESAAPQGLPFLPEGAFESSSRVLPRSSLPPEAQAGSAGTPEPGTEPAAGAGQEGTLDIRSSVFRLQAGEGLLQLSSHIRQMVLAPWPEPQGHQEPPPKPPRWFAAAAGDSEEGQPGDGQPGKEEPWERSEGAAAEMAVPRSPGSSQPSLAAPPSAGAHAAGAGSDWSQPRSPPETDGATWEAAPKQQLLPEELRASGLKAPSQAASWAALEEQEAAGQPQPPRSERRHGPSQLELACRDGEGPAAEQEAQEPQGHWADSRPDFKKADFWKPDRAEERHTALRNPFTLTLSPISPSNPFMEKPPSPLPIQAVLPKKLEQEEPPGFLQPTNASPLHVSQPLASSSPFPVAATTPEGRVAPVGIAARRAPPYPQPLPRDTRPAEEPLGPHTTSPHPVKPLSAVQEGSSQRKQQPRASLSSAFSNGLERLKAVSSVQPVAPACPQDCSEPKQEPAQPDQSARYYHLTHDELIQLLLQKEGELSKKQEHIQELENYIDQLLVRIMEQSPTLLQIPLGSGQAP</sequence>
<dbReference type="GO" id="GO:0045055">
    <property type="term" value="P:regulated exocytosis"/>
    <property type="evidence" value="ECO:0007669"/>
    <property type="project" value="TreeGrafter"/>
</dbReference>
<feature type="compositionally biased region" description="Low complexity" evidence="4">
    <location>
        <begin position="531"/>
        <end position="543"/>
    </location>
</feature>
<dbReference type="Gene3D" id="1.20.5.2440">
    <property type="match status" value="1"/>
</dbReference>
<feature type="compositionally biased region" description="Polar residues" evidence="4">
    <location>
        <begin position="133"/>
        <end position="144"/>
    </location>
</feature>
<dbReference type="InterPro" id="IPR019018">
    <property type="entry name" value="Rab-bd_FIP-RBD"/>
</dbReference>
<feature type="compositionally biased region" description="Basic and acidic residues" evidence="4">
    <location>
        <begin position="633"/>
        <end position="643"/>
    </location>
</feature>
<evidence type="ECO:0000256" key="3">
    <source>
        <dbReference type="SAM" id="Coils"/>
    </source>
</evidence>
<dbReference type="SUPFAM" id="SSF144270">
    <property type="entry name" value="Eferin C-derminal domain-like"/>
    <property type="match status" value="1"/>
</dbReference>
<feature type="region of interest" description="Disordered" evidence="4">
    <location>
        <begin position="948"/>
        <end position="968"/>
    </location>
</feature>
<gene>
    <name evidence="6" type="primary">Rab11fip5</name>
    <name evidence="6" type="ORF">OENOEN_R01368</name>
</gene>
<dbReference type="GO" id="GO:0005739">
    <property type="term" value="C:mitochondrion"/>
    <property type="evidence" value="ECO:0007669"/>
    <property type="project" value="TreeGrafter"/>
</dbReference>
<dbReference type="GO" id="GO:0005769">
    <property type="term" value="C:early endosome"/>
    <property type="evidence" value="ECO:0007669"/>
    <property type="project" value="TreeGrafter"/>
</dbReference>
<feature type="compositionally biased region" description="Pro residues" evidence="4">
    <location>
        <begin position="180"/>
        <end position="189"/>
    </location>
</feature>
<accession>A0A7L1ELX3</accession>
<feature type="region of interest" description="Disordered" evidence="4">
    <location>
        <begin position="524"/>
        <end position="565"/>
    </location>
</feature>
<dbReference type="PANTHER" id="PTHR15746">
    <property type="entry name" value="RAB11-RELATED"/>
    <property type="match status" value="1"/>
</dbReference>
<keyword evidence="1" id="KW-0813">Transport</keyword>
<feature type="compositionally biased region" description="Basic and acidic residues" evidence="4">
    <location>
        <begin position="770"/>
        <end position="792"/>
    </location>
</feature>
<feature type="compositionally biased region" description="Low complexity" evidence="4">
    <location>
        <begin position="430"/>
        <end position="441"/>
    </location>
</feature>
<dbReference type="AlphaFoldDB" id="A0A7L1ELX3"/>